<evidence type="ECO:0000256" key="2">
    <source>
        <dbReference type="ARBA" id="ARBA00023125"/>
    </source>
</evidence>
<comment type="caution">
    <text evidence="6">The sequence shown here is derived from an EMBL/GenBank/DDBJ whole genome shotgun (WGS) entry which is preliminary data.</text>
</comment>
<dbReference type="InterPro" id="IPR000524">
    <property type="entry name" value="Tscrpt_reg_HTH_GntR"/>
</dbReference>
<dbReference type="PRINTS" id="PR00035">
    <property type="entry name" value="HTHGNTR"/>
</dbReference>
<dbReference type="SMART" id="SM00895">
    <property type="entry name" value="FCD"/>
    <property type="match status" value="1"/>
</dbReference>
<dbReference type="InterPro" id="IPR036390">
    <property type="entry name" value="WH_DNA-bd_sf"/>
</dbReference>
<dbReference type="Gene3D" id="1.20.120.530">
    <property type="entry name" value="GntR ligand-binding domain-like"/>
    <property type="match status" value="1"/>
</dbReference>
<feature type="compositionally biased region" description="Low complexity" evidence="4">
    <location>
        <begin position="1"/>
        <end position="20"/>
    </location>
</feature>
<evidence type="ECO:0000256" key="3">
    <source>
        <dbReference type="ARBA" id="ARBA00023163"/>
    </source>
</evidence>
<feature type="domain" description="HTH gntR-type" evidence="5">
    <location>
        <begin position="36"/>
        <end position="104"/>
    </location>
</feature>
<evidence type="ECO:0000259" key="5">
    <source>
        <dbReference type="PROSITE" id="PS50949"/>
    </source>
</evidence>
<keyword evidence="3" id="KW-0804">Transcription</keyword>
<dbReference type="SMART" id="SM00345">
    <property type="entry name" value="HTH_GNTR"/>
    <property type="match status" value="1"/>
</dbReference>
<dbReference type="PANTHER" id="PTHR43537">
    <property type="entry name" value="TRANSCRIPTIONAL REGULATOR, GNTR FAMILY"/>
    <property type="match status" value="1"/>
</dbReference>
<dbReference type="Gene3D" id="1.10.10.10">
    <property type="entry name" value="Winged helix-like DNA-binding domain superfamily/Winged helix DNA-binding domain"/>
    <property type="match status" value="1"/>
</dbReference>
<evidence type="ECO:0000313" key="6">
    <source>
        <dbReference type="EMBL" id="MDA2810505.1"/>
    </source>
</evidence>
<dbReference type="InterPro" id="IPR008920">
    <property type="entry name" value="TF_FadR/GntR_C"/>
</dbReference>
<dbReference type="PANTHER" id="PTHR43537:SF44">
    <property type="entry name" value="GNTR FAMILY REGULATORY PROTEIN"/>
    <property type="match status" value="1"/>
</dbReference>
<organism evidence="6 7">
    <name type="scientific">Nocardiopsis endophytica</name>
    <dbReference type="NCBI Taxonomy" id="3018445"/>
    <lineage>
        <taxon>Bacteria</taxon>
        <taxon>Bacillati</taxon>
        <taxon>Actinomycetota</taxon>
        <taxon>Actinomycetes</taxon>
        <taxon>Streptosporangiales</taxon>
        <taxon>Nocardiopsidaceae</taxon>
        <taxon>Nocardiopsis</taxon>
    </lineage>
</organism>
<sequence>MGSAPAGRSGSGSGPADPGAPAGPGAPPASRRARPNSLTAQVVSFIEELCLAPGAEPGTQLPSEKELAERFGVSRVVLREAMKTLEAKGLVHRRQGKPAVIASPNALPVENFIALSVLRDRRALMEFTEIRKALEVHGARLAAQRIAGPEQEETREHIARAREAIARMRAAPLDMANRLGTDVAFHRAIAAASGNRSLTQILDALEQSLAGSREQSHRRFLAVCADPASSADEHEEVLAAVLSGDPARAVAAMEEHLQVTLQEIETRPAAQGNGDAEPF</sequence>
<dbReference type="InterPro" id="IPR036388">
    <property type="entry name" value="WH-like_DNA-bd_sf"/>
</dbReference>
<dbReference type="InterPro" id="IPR011711">
    <property type="entry name" value="GntR_C"/>
</dbReference>
<feature type="region of interest" description="Disordered" evidence="4">
    <location>
        <begin position="1"/>
        <end position="36"/>
    </location>
</feature>
<reference evidence="6 7" key="1">
    <citation type="submission" date="2023-01" db="EMBL/GenBank/DDBJ databases">
        <title>Draft genome sequence of Nocardiopsis sp. RSe5-2 isolated from halophytes.</title>
        <authorList>
            <person name="Duangmal K."/>
            <person name="Chantavorakit T."/>
        </authorList>
    </citation>
    <scope>NUCLEOTIDE SEQUENCE [LARGE SCALE GENOMIC DNA]</scope>
    <source>
        <strain evidence="6 7">RSe5-2</strain>
    </source>
</reference>
<protein>
    <submittedName>
        <fullName evidence="6">FadR/GntR family transcriptional regulator</fullName>
    </submittedName>
</protein>
<name>A0ABT4U0M5_9ACTN</name>
<keyword evidence="1" id="KW-0805">Transcription regulation</keyword>
<evidence type="ECO:0000256" key="1">
    <source>
        <dbReference type="ARBA" id="ARBA00023015"/>
    </source>
</evidence>
<dbReference type="CDD" id="cd07377">
    <property type="entry name" value="WHTH_GntR"/>
    <property type="match status" value="1"/>
</dbReference>
<dbReference type="RefSeq" id="WP_270684664.1">
    <property type="nucleotide sequence ID" value="NZ_JAQFWQ010000015.1"/>
</dbReference>
<dbReference type="EMBL" id="JAQFWQ010000015">
    <property type="protein sequence ID" value="MDA2810505.1"/>
    <property type="molecule type" value="Genomic_DNA"/>
</dbReference>
<keyword evidence="2" id="KW-0238">DNA-binding</keyword>
<dbReference type="Proteomes" id="UP001527866">
    <property type="component" value="Unassembled WGS sequence"/>
</dbReference>
<dbReference type="Pfam" id="PF07729">
    <property type="entry name" value="FCD"/>
    <property type="match status" value="1"/>
</dbReference>
<evidence type="ECO:0000256" key="4">
    <source>
        <dbReference type="SAM" id="MobiDB-lite"/>
    </source>
</evidence>
<gene>
    <name evidence="6" type="ORF">O4J56_07635</name>
</gene>
<dbReference type="PROSITE" id="PS50949">
    <property type="entry name" value="HTH_GNTR"/>
    <property type="match status" value="1"/>
</dbReference>
<dbReference type="Pfam" id="PF00392">
    <property type="entry name" value="GntR"/>
    <property type="match status" value="1"/>
</dbReference>
<dbReference type="SUPFAM" id="SSF48008">
    <property type="entry name" value="GntR ligand-binding domain-like"/>
    <property type="match status" value="1"/>
</dbReference>
<dbReference type="SUPFAM" id="SSF46785">
    <property type="entry name" value="Winged helix' DNA-binding domain"/>
    <property type="match status" value="1"/>
</dbReference>
<keyword evidence="7" id="KW-1185">Reference proteome</keyword>
<evidence type="ECO:0000313" key="7">
    <source>
        <dbReference type="Proteomes" id="UP001527866"/>
    </source>
</evidence>
<proteinExistence type="predicted"/>
<accession>A0ABT4U0M5</accession>